<keyword evidence="3" id="KW-0812">Transmembrane</keyword>
<evidence type="ECO:0000256" key="4">
    <source>
        <dbReference type="ARBA" id="ARBA00022989"/>
    </source>
</evidence>
<feature type="domain" description="Transmembrane protein family 132 fourth" evidence="6">
    <location>
        <begin position="72"/>
        <end position="169"/>
    </location>
</feature>
<accession>A0A0D8XLJ0</accession>
<dbReference type="InterPro" id="IPR055423">
    <property type="entry name" value="Ig_TMEM132_5th"/>
</dbReference>
<evidence type="ECO:0000313" key="8">
    <source>
        <dbReference type="EMBL" id="KJH45395.1"/>
    </source>
</evidence>
<reference evidence="9" key="2">
    <citation type="journal article" date="2016" name="Sci. Rep.">
        <title>Dictyocaulus viviparus genome, variome and transcriptome elucidate lungworm biology and support future intervention.</title>
        <authorList>
            <person name="McNulty S.N."/>
            <person name="Strube C."/>
            <person name="Rosa B.A."/>
            <person name="Martin J.C."/>
            <person name="Tyagi R."/>
            <person name="Choi Y.J."/>
            <person name="Wang Q."/>
            <person name="Hallsworth Pepin K."/>
            <person name="Zhang X."/>
            <person name="Ozersky P."/>
            <person name="Wilson R.K."/>
            <person name="Sternberg P.W."/>
            <person name="Gasser R.B."/>
            <person name="Mitreva M."/>
        </authorList>
    </citation>
    <scope>NUCLEOTIDE SEQUENCE [LARGE SCALE GENOMIC DNA]</scope>
    <source>
        <strain evidence="9">HannoverDv2000</strain>
    </source>
</reference>
<name>A0A0D8XLJ0_DICVI</name>
<dbReference type="Pfam" id="PF23486">
    <property type="entry name" value="Ig_TMEM132_5th"/>
    <property type="match status" value="1"/>
</dbReference>
<dbReference type="OrthoDB" id="10026202at2759"/>
<evidence type="ECO:0000259" key="7">
    <source>
        <dbReference type="Pfam" id="PF23486"/>
    </source>
</evidence>
<comment type="subcellular location">
    <subcellularLocation>
        <location evidence="1">Membrane</location>
        <topology evidence="1">Single-pass type I membrane protein</topology>
    </subcellularLocation>
</comment>
<reference evidence="8 9" key="1">
    <citation type="submission" date="2013-11" db="EMBL/GenBank/DDBJ databases">
        <title>Draft genome of the bovine lungworm Dictyocaulus viviparus.</title>
        <authorList>
            <person name="Mitreva M."/>
        </authorList>
    </citation>
    <scope>NUCLEOTIDE SEQUENCE [LARGE SCALE GENOMIC DNA]</scope>
    <source>
        <strain evidence="8 9">HannoverDv2000</strain>
    </source>
</reference>
<organism evidence="8 9">
    <name type="scientific">Dictyocaulus viviparus</name>
    <name type="common">Bovine lungworm</name>
    <dbReference type="NCBI Taxonomy" id="29172"/>
    <lineage>
        <taxon>Eukaryota</taxon>
        <taxon>Metazoa</taxon>
        <taxon>Ecdysozoa</taxon>
        <taxon>Nematoda</taxon>
        <taxon>Chromadorea</taxon>
        <taxon>Rhabditida</taxon>
        <taxon>Rhabditina</taxon>
        <taxon>Rhabditomorpha</taxon>
        <taxon>Strongyloidea</taxon>
        <taxon>Metastrongylidae</taxon>
        <taxon>Dictyocaulus</taxon>
    </lineage>
</organism>
<keyword evidence="5" id="KW-0472">Membrane</keyword>
<sequence length="283" mass="32262">MQEVLYSWNGYIFAILLRMRGSVSDNKRLLRNEEEDEAVFHWEIRRSGINGTQELIHKVAIKFRVVPDSVHALVPVAKNIDLINTGVLSGQQSLTTMRVFTVSLGGIVNDVTTNSHCISSESHIIKTSPTCTSVYVDGSELRGMQEVKVHVHFEKWTTFIAFTVWYPRLPVTLWLRDPVLNSISNWPITAWKNLQGQRDQRGTAKQFVCGNRFQQTEIRVFASFQVNDERTGEQIYLTGHRDVMFDVTLLAADSIISTDRTILNVRNYNNRVLVQAVQPGKAR</sequence>
<dbReference type="GO" id="GO:0016020">
    <property type="term" value="C:membrane"/>
    <property type="evidence" value="ECO:0007669"/>
    <property type="project" value="UniProtKB-SubCell"/>
</dbReference>
<dbReference type="Proteomes" id="UP000053766">
    <property type="component" value="Unassembled WGS sequence"/>
</dbReference>
<dbReference type="InterPro" id="IPR026307">
    <property type="entry name" value="TMEM132"/>
</dbReference>
<evidence type="ECO:0000313" key="9">
    <source>
        <dbReference type="Proteomes" id="UP000053766"/>
    </source>
</evidence>
<protein>
    <submittedName>
        <fullName evidence="8">Uncharacterized protein</fullName>
    </submittedName>
</protein>
<dbReference type="AlphaFoldDB" id="A0A0D8XLJ0"/>
<evidence type="ECO:0000256" key="1">
    <source>
        <dbReference type="ARBA" id="ARBA00004479"/>
    </source>
</evidence>
<dbReference type="PANTHER" id="PTHR13388">
    <property type="entry name" value="DETONATOR, ISOFORM E"/>
    <property type="match status" value="1"/>
</dbReference>
<keyword evidence="9" id="KW-1185">Reference proteome</keyword>
<dbReference type="Pfam" id="PF16070">
    <property type="entry name" value="Ig_TMEM132_4th"/>
    <property type="match status" value="1"/>
</dbReference>
<evidence type="ECO:0000256" key="5">
    <source>
        <dbReference type="ARBA" id="ARBA00023136"/>
    </source>
</evidence>
<gene>
    <name evidence="8" type="ORF">DICVIV_08562</name>
</gene>
<keyword evidence="4" id="KW-1133">Transmembrane helix</keyword>
<dbReference type="EMBL" id="KN716410">
    <property type="protein sequence ID" value="KJH45395.1"/>
    <property type="molecule type" value="Genomic_DNA"/>
</dbReference>
<evidence type="ECO:0000259" key="6">
    <source>
        <dbReference type="Pfam" id="PF16070"/>
    </source>
</evidence>
<evidence type="ECO:0000256" key="2">
    <source>
        <dbReference type="ARBA" id="ARBA00006166"/>
    </source>
</evidence>
<dbReference type="InterPro" id="IPR031437">
    <property type="entry name" value="Ig_TMEM132_4th"/>
</dbReference>
<feature type="domain" description="Transmembrane protein TMEM132 fifth" evidence="7">
    <location>
        <begin position="173"/>
        <end position="282"/>
    </location>
</feature>
<comment type="similarity">
    <text evidence="2">Belongs to the TMEM132 family.</text>
</comment>
<evidence type="ECO:0000256" key="3">
    <source>
        <dbReference type="ARBA" id="ARBA00022692"/>
    </source>
</evidence>
<dbReference type="PANTHER" id="PTHR13388:SF11">
    <property type="entry name" value="DETONATOR, ISOFORM E"/>
    <property type="match status" value="1"/>
</dbReference>
<proteinExistence type="inferred from homology"/>